<protein>
    <recommendedName>
        <fullName evidence="3">DUF481 domain-containing protein</fullName>
    </recommendedName>
</protein>
<evidence type="ECO:0000313" key="1">
    <source>
        <dbReference type="EMBL" id="KEQ14590.1"/>
    </source>
</evidence>
<sequence>MRRSGHLFKAVGFVYCLTSAVYLKADKVELHSGTVITGQVLSIKDDKLEVDSGYGKLLIPLKEITSMDSDNPIWIRFKGENAFSPWKLETINQQLQLVSPDQSQIRPAVPTELANVSHITPDSDEWRWTGNANAYLSYQRGNTKKDAFNADGQFAVRDYLKRKMIHNQARRKTTVL</sequence>
<evidence type="ECO:0008006" key="3">
    <source>
        <dbReference type="Google" id="ProtNLM"/>
    </source>
</evidence>
<dbReference type="EMBL" id="JOKG01000002">
    <property type="protein sequence ID" value="KEQ14590.1"/>
    <property type="molecule type" value="Genomic_DNA"/>
</dbReference>
<accession>A0A081N817</accession>
<name>A0A081N817_9GAMM</name>
<comment type="caution">
    <text evidence="1">The sequence shown here is derived from an EMBL/GenBank/DDBJ whole genome shotgun (WGS) entry which is preliminary data.</text>
</comment>
<evidence type="ECO:0000313" key="2">
    <source>
        <dbReference type="Proteomes" id="UP000028006"/>
    </source>
</evidence>
<dbReference type="RefSeq" id="WP_034874523.1">
    <property type="nucleotide sequence ID" value="NZ_JOKG01000002.1"/>
</dbReference>
<proteinExistence type="predicted"/>
<organism evidence="1 2">
    <name type="scientific">Endozoicomonas montiporae</name>
    <dbReference type="NCBI Taxonomy" id="1027273"/>
    <lineage>
        <taxon>Bacteria</taxon>
        <taxon>Pseudomonadati</taxon>
        <taxon>Pseudomonadota</taxon>
        <taxon>Gammaproteobacteria</taxon>
        <taxon>Oceanospirillales</taxon>
        <taxon>Endozoicomonadaceae</taxon>
        <taxon>Endozoicomonas</taxon>
    </lineage>
</organism>
<dbReference type="AlphaFoldDB" id="A0A081N817"/>
<keyword evidence="2" id="KW-1185">Reference proteome</keyword>
<gene>
    <name evidence="1" type="ORF">GZ77_09710</name>
</gene>
<reference evidence="1 2" key="1">
    <citation type="submission" date="2014-06" db="EMBL/GenBank/DDBJ databases">
        <title>Whole Genome Sequences of Three Symbiotic Endozoicomonas Bacteria.</title>
        <authorList>
            <person name="Neave M.J."/>
            <person name="Apprill A."/>
            <person name="Voolstra C.R."/>
        </authorList>
    </citation>
    <scope>NUCLEOTIDE SEQUENCE [LARGE SCALE GENOMIC DNA]</scope>
    <source>
        <strain evidence="1 2">LMG 24815</strain>
    </source>
</reference>
<dbReference type="Proteomes" id="UP000028006">
    <property type="component" value="Unassembled WGS sequence"/>
</dbReference>